<feature type="domain" description="Aromatic amino acid beta-eliminating lyase/threonine aldolase" evidence="4">
    <location>
        <begin position="23"/>
        <end position="249"/>
    </location>
</feature>
<dbReference type="InterPro" id="IPR015422">
    <property type="entry name" value="PyrdxlP-dep_Trfase_small"/>
</dbReference>
<evidence type="ECO:0000313" key="5">
    <source>
        <dbReference type="EMBL" id="NMH77738.1"/>
    </source>
</evidence>
<comment type="cofactor">
    <cofactor evidence="1">
        <name>pyridoxal 5'-phosphate</name>
        <dbReference type="ChEBI" id="CHEBI:597326"/>
    </cofactor>
</comment>
<evidence type="ECO:0000313" key="6">
    <source>
        <dbReference type="Proteomes" id="UP001296706"/>
    </source>
</evidence>
<gene>
    <name evidence="5" type="ORF">HF577_11665</name>
</gene>
<comment type="similarity">
    <text evidence="2">Belongs to the threonine aldolase family.</text>
</comment>
<dbReference type="Gene3D" id="3.40.640.10">
    <property type="entry name" value="Type I PLP-dependent aspartate aminotransferase-like (Major domain)"/>
    <property type="match status" value="1"/>
</dbReference>
<name>A0ABX1REU0_9PSEU</name>
<evidence type="ECO:0000259" key="4">
    <source>
        <dbReference type="Pfam" id="PF01212"/>
    </source>
</evidence>
<dbReference type="Proteomes" id="UP001296706">
    <property type="component" value="Unassembled WGS sequence"/>
</dbReference>
<dbReference type="PANTHER" id="PTHR48097:SF9">
    <property type="entry name" value="L-THREONINE ALDOLASE"/>
    <property type="match status" value="1"/>
</dbReference>
<dbReference type="Gene3D" id="3.90.1150.10">
    <property type="entry name" value="Aspartate Aminotransferase, domain 1"/>
    <property type="match status" value="1"/>
</dbReference>
<protein>
    <submittedName>
        <fullName evidence="5">Threonine aldolase</fullName>
    </submittedName>
</protein>
<keyword evidence="3" id="KW-0663">Pyridoxal phosphate</keyword>
<reference evidence="5 6" key="1">
    <citation type="submission" date="2020-04" db="EMBL/GenBank/DDBJ databases">
        <authorList>
            <person name="Klaysubun C."/>
            <person name="Duangmal K."/>
            <person name="Lipun K."/>
        </authorList>
    </citation>
    <scope>NUCLEOTIDE SEQUENCE [LARGE SCALE GENOMIC DNA]</scope>
    <source>
        <strain evidence="5 6">JCM 11839</strain>
    </source>
</reference>
<evidence type="ECO:0000256" key="2">
    <source>
        <dbReference type="ARBA" id="ARBA00006966"/>
    </source>
</evidence>
<organism evidence="5 6">
    <name type="scientific">Pseudonocardia xinjiangensis</name>
    <dbReference type="NCBI Taxonomy" id="75289"/>
    <lineage>
        <taxon>Bacteria</taxon>
        <taxon>Bacillati</taxon>
        <taxon>Actinomycetota</taxon>
        <taxon>Actinomycetes</taxon>
        <taxon>Pseudonocardiales</taxon>
        <taxon>Pseudonocardiaceae</taxon>
        <taxon>Pseudonocardia</taxon>
    </lineage>
</organism>
<dbReference type="SUPFAM" id="SSF53383">
    <property type="entry name" value="PLP-dependent transferases"/>
    <property type="match status" value="1"/>
</dbReference>
<keyword evidence="6" id="KW-1185">Reference proteome</keyword>
<dbReference type="PANTHER" id="PTHR48097">
    <property type="entry name" value="L-THREONINE ALDOLASE-RELATED"/>
    <property type="match status" value="1"/>
</dbReference>
<comment type="caution">
    <text evidence="5">The sequence shown here is derived from an EMBL/GenBank/DDBJ whole genome shotgun (WGS) entry which is preliminary data.</text>
</comment>
<evidence type="ECO:0000256" key="1">
    <source>
        <dbReference type="ARBA" id="ARBA00001933"/>
    </source>
</evidence>
<evidence type="ECO:0000256" key="3">
    <source>
        <dbReference type="ARBA" id="ARBA00022898"/>
    </source>
</evidence>
<dbReference type="InterPro" id="IPR015421">
    <property type="entry name" value="PyrdxlP-dep_Trfase_major"/>
</dbReference>
<dbReference type="Pfam" id="PF01212">
    <property type="entry name" value="Beta_elim_lyase"/>
    <property type="match status" value="1"/>
</dbReference>
<dbReference type="InterPro" id="IPR015424">
    <property type="entry name" value="PyrdxlP-dep_Trfase"/>
</dbReference>
<dbReference type="InterPro" id="IPR001597">
    <property type="entry name" value="ArAA_b-elim_lyase/Thr_aldolase"/>
</dbReference>
<dbReference type="EMBL" id="JAAXKY010000029">
    <property type="protein sequence ID" value="NMH77738.1"/>
    <property type="molecule type" value="Genomic_DNA"/>
</dbReference>
<accession>A0ABX1REU0</accession>
<proteinExistence type="inferred from homology"/>
<sequence>MPALVLQRMIDHLPPDTPPSGPDGPVEVLQQRIADLLGTPAALFFPTGAMAQQVALRVHAGRRGRVTFAAHPTNHLTLWEQQGFSAVHGLRYHPIGDPNRLLTVEDLAAVAEPLAAVVFELPQREIGGQLPAWDDLVAQVELARERGAAVHLDGARLWEAQPYYERSFAEIAALFDSVYVSLYKGLQGVRGAVLAADRSIVDEAAVWRHRLGGAIPEAWPLAVSALIGLDDLLPRMPAFRDHAVAIAAAVNAGTEASTVPAQPPTPLFHVHLPVSKDAADRAQEAMLAEHGTQLFSRTRTSPDPNRCAFEVSVGENAMEFTPAEVVGLLHELLDRATDRAMTP</sequence>